<evidence type="ECO:0000256" key="1">
    <source>
        <dbReference type="SAM" id="MobiDB-lite"/>
    </source>
</evidence>
<feature type="compositionally biased region" description="Polar residues" evidence="1">
    <location>
        <begin position="551"/>
        <end position="566"/>
    </location>
</feature>
<feature type="compositionally biased region" description="Low complexity" evidence="1">
    <location>
        <begin position="125"/>
        <end position="144"/>
    </location>
</feature>
<feature type="region of interest" description="Disordered" evidence="1">
    <location>
        <begin position="383"/>
        <end position="403"/>
    </location>
</feature>
<dbReference type="AlphaFoldDB" id="A0A067RB06"/>
<feature type="region of interest" description="Disordered" evidence="1">
    <location>
        <begin position="445"/>
        <end position="487"/>
    </location>
</feature>
<gene>
    <name evidence="2" type="ORF">L798_04803</name>
</gene>
<feature type="region of interest" description="Disordered" evidence="1">
    <location>
        <begin position="1"/>
        <end position="35"/>
    </location>
</feature>
<feature type="compositionally biased region" description="Polar residues" evidence="1">
    <location>
        <begin position="12"/>
        <end position="34"/>
    </location>
</feature>
<feature type="region of interest" description="Disordered" evidence="1">
    <location>
        <begin position="106"/>
        <end position="173"/>
    </location>
</feature>
<feature type="compositionally biased region" description="Basic and acidic residues" evidence="1">
    <location>
        <begin position="390"/>
        <end position="403"/>
    </location>
</feature>
<feature type="compositionally biased region" description="Basic and acidic residues" evidence="1">
    <location>
        <begin position="602"/>
        <end position="620"/>
    </location>
</feature>
<proteinExistence type="predicted"/>
<feature type="region of interest" description="Disordered" evidence="1">
    <location>
        <begin position="508"/>
        <end position="623"/>
    </location>
</feature>
<protein>
    <submittedName>
        <fullName evidence="2">Uncharacterized protein</fullName>
    </submittedName>
</protein>
<sequence length="683" mass="74196">MTPPIPAPEMNPPQQEQVNFSGDSQDSKGYTSISVREPLANIKARTKVPNQRSRTQELVDSHYATVSDDSDEMYAAIDEPGQVYTSGSETYAQIQPLAFLEETPELASDSLQYPPQPPSVDSLKQVAQVHSRQASSSSAASSVANLGSPKPEKRQANSPLPPPPASSPDLYAVVDKKSSAGLAVSRNLEEMYAKVMKKKQRGVGPDMDQGRQPGTSLPEHADNLSHASIDTVSSHGSPELRSQQEPDGISACSSDHDPVVGLGSATRQLLPSYDVLHSSPSHQFLMPTDVVDPNYESLGGPSSIDTSYHDPGYEVVQQHLSDCDPNYEELWPQSRDSPATNLKVNFVHTDSVSHPVEASTNKNGQLEAPGRLGIDPGYEQVRSGANQIPKDSESGPHSIDRLDPGYEKVRSAVQEMSYMSVNKCGSLNQGAKHVADADYASVVTNNNAVQPDPGYEQVKSQNGSDWENHATNKHSNSSEDDFPGYDQVTLQDRCSGSFFSVLRDGDNQLTNSHPSYERVHSKGSSDADTYSGPEPDYASVDRKRDPEPNYESMSSEGQDMLSSTVDDPNYESVSYFDLPCDPPYERLHNEIRDSDGASSGYEKVKDHSDLSVGGPDEKQLKGSYLEPGYEEVGMRWDIINGDSAAGCNSSFSMESLLPESSCHLKEGNGNLCQPQLQTSPTKM</sequence>
<organism evidence="2 3">
    <name type="scientific">Zootermopsis nevadensis</name>
    <name type="common">Dampwood termite</name>
    <dbReference type="NCBI Taxonomy" id="136037"/>
    <lineage>
        <taxon>Eukaryota</taxon>
        <taxon>Metazoa</taxon>
        <taxon>Ecdysozoa</taxon>
        <taxon>Arthropoda</taxon>
        <taxon>Hexapoda</taxon>
        <taxon>Insecta</taxon>
        <taxon>Pterygota</taxon>
        <taxon>Neoptera</taxon>
        <taxon>Polyneoptera</taxon>
        <taxon>Dictyoptera</taxon>
        <taxon>Blattodea</taxon>
        <taxon>Blattoidea</taxon>
        <taxon>Termitoidae</taxon>
        <taxon>Termopsidae</taxon>
        <taxon>Zootermopsis</taxon>
    </lineage>
</organism>
<feature type="compositionally biased region" description="Basic and acidic residues" evidence="1">
    <location>
        <begin position="515"/>
        <end position="525"/>
    </location>
</feature>
<accession>A0A067RB06</accession>
<evidence type="ECO:0000313" key="2">
    <source>
        <dbReference type="EMBL" id="KDR20911.1"/>
    </source>
</evidence>
<reference evidence="2 3" key="1">
    <citation type="journal article" date="2014" name="Nat. Commun.">
        <title>Molecular traces of alternative social organization in a termite genome.</title>
        <authorList>
            <person name="Terrapon N."/>
            <person name="Li C."/>
            <person name="Robertson H.M."/>
            <person name="Ji L."/>
            <person name="Meng X."/>
            <person name="Booth W."/>
            <person name="Chen Z."/>
            <person name="Childers C.P."/>
            <person name="Glastad K.M."/>
            <person name="Gokhale K."/>
            <person name="Gowin J."/>
            <person name="Gronenberg W."/>
            <person name="Hermansen R.A."/>
            <person name="Hu H."/>
            <person name="Hunt B.G."/>
            <person name="Huylmans A.K."/>
            <person name="Khalil S.M."/>
            <person name="Mitchell R.D."/>
            <person name="Munoz-Torres M.C."/>
            <person name="Mustard J.A."/>
            <person name="Pan H."/>
            <person name="Reese J.T."/>
            <person name="Scharf M.E."/>
            <person name="Sun F."/>
            <person name="Vogel H."/>
            <person name="Xiao J."/>
            <person name="Yang W."/>
            <person name="Yang Z."/>
            <person name="Yang Z."/>
            <person name="Zhou J."/>
            <person name="Zhu J."/>
            <person name="Brent C.S."/>
            <person name="Elsik C.G."/>
            <person name="Goodisman M.A."/>
            <person name="Liberles D.A."/>
            <person name="Roe R.M."/>
            <person name="Vargo E.L."/>
            <person name="Vilcinskas A."/>
            <person name="Wang J."/>
            <person name="Bornberg-Bauer E."/>
            <person name="Korb J."/>
            <person name="Zhang G."/>
            <person name="Liebig J."/>
        </authorList>
    </citation>
    <scope>NUCLEOTIDE SEQUENCE [LARGE SCALE GENOMIC DNA]</scope>
    <source>
        <tissue evidence="2">Whole organism</tissue>
    </source>
</reference>
<dbReference type="eggNOG" id="ENOG502RYTB">
    <property type="taxonomic scope" value="Eukaryota"/>
</dbReference>
<feature type="compositionally biased region" description="Pro residues" evidence="1">
    <location>
        <begin position="1"/>
        <end position="11"/>
    </location>
</feature>
<dbReference type="Proteomes" id="UP000027135">
    <property type="component" value="Unassembled WGS sequence"/>
</dbReference>
<dbReference type="InParanoid" id="A0A067RB06"/>
<feature type="compositionally biased region" description="Polar residues" evidence="1">
    <location>
        <begin position="225"/>
        <end position="245"/>
    </location>
</feature>
<evidence type="ECO:0000313" key="3">
    <source>
        <dbReference type="Proteomes" id="UP000027135"/>
    </source>
</evidence>
<name>A0A067RB06_ZOONE</name>
<dbReference type="STRING" id="136037.A0A067RB06"/>
<feature type="compositionally biased region" description="Basic and acidic residues" evidence="1">
    <location>
        <begin position="583"/>
        <end position="595"/>
    </location>
</feature>
<feature type="region of interest" description="Disordered" evidence="1">
    <location>
        <begin position="196"/>
        <end position="263"/>
    </location>
</feature>
<dbReference type="EMBL" id="KK852579">
    <property type="protein sequence ID" value="KDR20911.1"/>
    <property type="molecule type" value="Genomic_DNA"/>
</dbReference>
<keyword evidence="3" id="KW-1185">Reference proteome</keyword>